<evidence type="ECO:0000313" key="2">
    <source>
        <dbReference type="EMBL" id="KAF4147881.1"/>
    </source>
</evidence>
<feature type="compositionally biased region" description="Polar residues" evidence="1">
    <location>
        <begin position="65"/>
        <end position="80"/>
    </location>
</feature>
<evidence type="ECO:0000256" key="1">
    <source>
        <dbReference type="SAM" id="MobiDB-lite"/>
    </source>
</evidence>
<accession>A0A8S9V4T3</accession>
<name>A0A8S9V4T3_PHYIN</name>
<proteinExistence type="predicted"/>
<gene>
    <name evidence="2" type="ORF">GN958_ATG02947</name>
</gene>
<feature type="region of interest" description="Disordered" evidence="1">
    <location>
        <begin position="50"/>
        <end position="80"/>
    </location>
</feature>
<protein>
    <submittedName>
        <fullName evidence="2">Uncharacterized protein</fullName>
    </submittedName>
</protein>
<evidence type="ECO:0000313" key="3">
    <source>
        <dbReference type="Proteomes" id="UP000704712"/>
    </source>
</evidence>
<dbReference type="AlphaFoldDB" id="A0A8S9V4T3"/>
<dbReference type="EMBL" id="JAACNO010000397">
    <property type="protein sequence ID" value="KAF4147881.1"/>
    <property type="molecule type" value="Genomic_DNA"/>
</dbReference>
<reference evidence="2" key="1">
    <citation type="submission" date="2020-03" db="EMBL/GenBank/DDBJ databases">
        <title>Hybrid Assembly of Korean Phytophthora infestans isolates.</title>
        <authorList>
            <person name="Prokchorchik M."/>
            <person name="Lee Y."/>
            <person name="Seo J."/>
            <person name="Cho J.-H."/>
            <person name="Park Y.-E."/>
            <person name="Jang D.-C."/>
            <person name="Im J.-S."/>
            <person name="Choi J.-G."/>
            <person name="Park H.-J."/>
            <person name="Lee G.-B."/>
            <person name="Lee Y.-G."/>
            <person name="Hong S.-Y."/>
            <person name="Cho K."/>
            <person name="Sohn K.H."/>
        </authorList>
    </citation>
    <scope>NUCLEOTIDE SEQUENCE</scope>
    <source>
        <strain evidence="2">KR_2_A2</strain>
    </source>
</reference>
<organism evidence="2 3">
    <name type="scientific">Phytophthora infestans</name>
    <name type="common">Potato late blight agent</name>
    <name type="synonym">Botrytis infestans</name>
    <dbReference type="NCBI Taxonomy" id="4787"/>
    <lineage>
        <taxon>Eukaryota</taxon>
        <taxon>Sar</taxon>
        <taxon>Stramenopiles</taxon>
        <taxon>Oomycota</taxon>
        <taxon>Peronosporomycetes</taxon>
        <taxon>Peronosporales</taxon>
        <taxon>Peronosporaceae</taxon>
        <taxon>Phytophthora</taxon>
    </lineage>
</organism>
<comment type="caution">
    <text evidence="2">The sequence shown here is derived from an EMBL/GenBank/DDBJ whole genome shotgun (WGS) entry which is preliminary data.</text>
</comment>
<sequence>MLHYCRNIEEFTADITNPNYQNTWVRRFIERYSKPGPADEVVVVPGVPEHLQGAQDNPSPPGASQDVSASPQDVQDAQDASQEEFYMPQDVQDASHDAQEVSNVFQGKTIGGQHLPGVSQCLQDAMQDVQEAIQVGLDVPDGIQYDDDDQYHVGMLVSLFSKDTTYKAALLCNNFRLFYFLKAPKVTAYELRKVQKEAIVSPTKLVQILPWSVIRQCQKAISSLQNKREGVGELGMVKVATVGILTPPTVAAMKRWHEVTKVIDTLEKAFVWIAKVDFTLNVDRHFRVIKDQTLESRLKVLPVFSPQVHFTLTISVSYRDC</sequence>
<dbReference type="Proteomes" id="UP000704712">
    <property type="component" value="Unassembled WGS sequence"/>
</dbReference>